<comment type="caution">
    <text evidence="1">The sequence shown here is derived from an EMBL/GenBank/DDBJ whole genome shotgun (WGS) entry which is preliminary data.</text>
</comment>
<protein>
    <submittedName>
        <fullName evidence="1">DUF445 domain-containing protein</fullName>
    </submittedName>
</protein>
<evidence type="ECO:0000313" key="2">
    <source>
        <dbReference type="Proteomes" id="UP000574133"/>
    </source>
</evidence>
<dbReference type="Pfam" id="PF04286">
    <property type="entry name" value="DUF445"/>
    <property type="match status" value="1"/>
</dbReference>
<name>A0A841TC84_9BACL</name>
<accession>A0A841TC84</accession>
<dbReference type="InterPro" id="IPR007383">
    <property type="entry name" value="DUF445"/>
</dbReference>
<dbReference type="RefSeq" id="WP_185179884.1">
    <property type="nucleotide sequence ID" value="NZ_CBCSEP010000006.1"/>
</dbReference>
<dbReference type="PANTHER" id="PTHR38442:SF1">
    <property type="entry name" value="INNER MEMBRANE PROTEIN"/>
    <property type="match status" value="1"/>
</dbReference>
<sequence length="414" mass="45350">MARQPKHTAILSLGVMAAGFALTFPIADFVAGKLLHGGFEAGLVGGLADWFAVTALFRRPLGLPIPHTALLPRNRDKVVRSLVNVMENEFLTKDSIKSKVNGYLTPERMLGLAERHLDDGVRAAVQISDYALRQLPLERIVPVLARELRGLLGRLDTAALLRLASEATISRGLDEKALLFLLAKAEGFAASDSVRRQLGAMAAQSLANVQAKGFMGFAVGAFAGFMSEEKLGDMLQNALLSNLRSMQAYPDHPLRQLILAELRRAIEGLPANETALRELNAAKEQLPDRLNLEVHLLRWGEELRSRTLAYIEDGRFADKVVRPALASLVERYKNGPDSLVPALAWLQERIAGIVDENHSRIGQLVRENLDKLDNATLIKMIEEKVGGDLQWIRVNGAVCGFLIGLVLEGINLVS</sequence>
<keyword evidence="2" id="KW-1185">Reference proteome</keyword>
<evidence type="ECO:0000313" key="1">
    <source>
        <dbReference type="EMBL" id="MBB6678622.1"/>
    </source>
</evidence>
<dbReference type="GO" id="GO:0005886">
    <property type="term" value="C:plasma membrane"/>
    <property type="evidence" value="ECO:0007669"/>
    <property type="project" value="TreeGrafter"/>
</dbReference>
<dbReference type="PANTHER" id="PTHR38442">
    <property type="entry name" value="INNER MEMBRANE PROTEIN-RELATED"/>
    <property type="match status" value="1"/>
</dbReference>
<dbReference type="AlphaFoldDB" id="A0A841TC84"/>
<organism evidence="1 2">
    <name type="scientific">Cohnella lubricantis</name>
    <dbReference type="NCBI Taxonomy" id="2163172"/>
    <lineage>
        <taxon>Bacteria</taxon>
        <taxon>Bacillati</taxon>
        <taxon>Bacillota</taxon>
        <taxon>Bacilli</taxon>
        <taxon>Bacillales</taxon>
        <taxon>Paenibacillaceae</taxon>
        <taxon>Cohnella</taxon>
    </lineage>
</organism>
<gene>
    <name evidence="1" type="ORF">H4Q31_15130</name>
</gene>
<dbReference type="Proteomes" id="UP000574133">
    <property type="component" value="Unassembled WGS sequence"/>
</dbReference>
<dbReference type="EMBL" id="JACJVN010000057">
    <property type="protein sequence ID" value="MBB6678622.1"/>
    <property type="molecule type" value="Genomic_DNA"/>
</dbReference>
<proteinExistence type="predicted"/>
<reference evidence="1 2" key="1">
    <citation type="submission" date="2020-08" db="EMBL/GenBank/DDBJ databases">
        <title>Cohnella phylogeny.</title>
        <authorList>
            <person name="Dunlap C."/>
        </authorList>
    </citation>
    <scope>NUCLEOTIDE SEQUENCE [LARGE SCALE GENOMIC DNA]</scope>
    <source>
        <strain evidence="1 2">DSM 103658</strain>
    </source>
</reference>